<name>A0AC35GT09_9BILA</name>
<reference evidence="2" key="1">
    <citation type="submission" date="2022-11" db="UniProtKB">
        <authorList>
            <consortium name="WormBaseParasite"/>
        </authorList>
    </citation>
    <scope>IDENTIFICATION</scope>
</reference>
<organism evidence="1 2">
    <name type="scientific">Panagrolaimus sp. PS1159</name>
    <dbReference type="NCBI Taxonomy" id="55785"/>
    <lineage>
        <taxon>Eukaryota</taxon>
        <taxon>Metazoa</taxon>
        <taxon>Ecdysozoa</taxon>
        <taxon>Nematoda</taxon>
        <taxon>Chromadorea</taxon>
        <taxon>Rhabditida</taxon>
        <taxon>Tylenchina</taxon>
        <taxon>Panagrolaimomorpha</taxon>
        <taxon>Panagrolaimoidea</taxon>
        <taxon>Panagrolaimidae</taxon>
        <taxon>Panagrolaimus</taxon>
    </lineage>
</organism>
<evidence type="ECO:0000313" key="1">
    <source>
        <dbReference type="Proteomes" id="UP000887580"/>
    </source>
</evidence>
<dbReference type="WBParaSite" id="PS1159_v2.g833.t1">
    <property type="protein sequence ID" value="PS1159_v2.g833.t1"/>
    <property type="gene ID" value="PS1159_v2.g833"/>
</dbReference>
<accession>A0AC35GT09</accession>
<dbReference type="Proteomes" id="UP000887580">
    <property type="component" value="Unplaced"/>
</dbReference>
<evidence type="ECO:0000313" key="2">
    <source>
        <dbReference type="WBParaSite" id="PS1159_v2.g833.t1"/>
    </source>
</evidence>
<sequence>MSDKLFIIPKRDEDLYATSDNFYVERVEIDEAEVEANLNEYISNLSQWYDILEYFPQFFYIITQPTVISKEIMLQSVKSLTNGFSRLSDTLFLSLPDFLAEEHPDERIITNINRIRSSLPAYCYLLSRLSTILEAEIVKSTNVEKKGKKDNFYDDVVAARKNLVIAFENLLTRREGNTSIVKMLYSPHSIPEGIPRVISIYIAKLLSVPENGLVRSEMRQLYNSFFHILGFMGFEWNCMKSVCSVLLDKIHTWEYFKKVTTFIFLPAIIKLEPIYCETFLDSILNNFKAVQWSNSGSADKVRAFSLFTSTLAETNPDFVVKNFQSFYKFLRCEQHLIRCATLSAMEAVIVYFLRHNTQEANHEFIFKVFHEIQFFFWDPSSYVRIRASSVVSHIMCESFLYEEKEIVGDRTKRRFSTDFYAYNIIEKYAMLLSDPLVSVRKNAVISVNEILHTNPFDADLDFNNLVFKYQEVVEERDKIEDIPDEEAVAEYFDIGNFPEIDEDPPIEDVQITHYIELAEKMEIADDKKTIVLDAIEFCLKCGTFEADRIFAAEIVQYLLTKFHMRNLANMQLNNRAECIAEERRLRISRKQDELTRKEHDILCAAQFALQMEECMKNASNALKHGQMAEISEIVKFLATCRHFKLRDSESAVMQICSLIYRNDPEIREFVVAAGKSIFFSCNSNESVSEKSTVQNLMQVMLPAKLEDRCVLSDTLVCIFESQPLKQGSLNFLWETAEKCDIIQHSIVAVQILQSYIKAIPSEGRKNFSRLHEMLLRRNDIFQVEVLQLAVTCGTVIPTAKAKLNELVAPKFRISSTDNFFQVAIKQLTEHLHLPQSHRFFHRAKLTFQAVYALCENPDELCNDIISSVLCYVKEVNYKFRTFRLLYKESIKTLQTLRKKLREKYVEIIPCYSTINDYELKFLSLDSEMNNLALNATQDFVLDSAVDLDSTVENNVLINIDPSRPSCYRGFRRFMNLKKRKSKHSTVSWKSKELQWLKKTEEENGDLIAHLKTLKECNVKHISKIYEQSNNLFILTRDLQHEWHSLIKRLFFLTQQYIVRSIAFIHDTMTEGLEGLTTALTEIRKMPRGKITMMNLPEWTGEHLTQFERDNLTDLSIFKTNQGRIADATEQSVDGIISAQIESAIGYDWFRPGSILSRVYPLIMQTLRFRSRPLITNTLSDSAVYCLIKYMLASPNLCRRNISFVFHYLRTAKPDTRSNIIIMLADLAIRHPSSFSKQLRHYLLLIYDSNPNVRYTAILMIHYLYTVKAVQLPGQLRAHLAVLIVDPNSFISDMAKHFFYEVVTNHHIQISSVINDVMIRLYALKTKEFDFLPIVEFFFGFIDTVKESEHTMTILCKHLVTAATYKEIEDEYDNTFANYLIICMKLIPKVSLNMVGTLHKSVDKFKPLLRRKPFKRLIMELAHIMHKKAHLKQEIKNEIDVLKKHVETVSRAAGLASRYDRTMIASRAETLESENTMDATTVEEMESEETVLEPISNGDTTEEPMQID</sequence>
<proteinExistence type="predicted"/>
<protein>
    <submittedName>
        <fullName evidence="2">Condensin complex subunit 1 C-terminal domain-containing protein</fullName>
    </submittedName>
</protein>